<sequence>MYQFVLQALPYDEQLDKIAEDNMERAVIRKALYEGLKIK</sequence>
<evidence type="ECO:0000313" key="2">
    <source>
        <dbReference type="Proteomes" id="UP001549104"/>
    </source>
</evidence>
<dbReference type="EMBL" id="JBEPME010000006">
    <property type="protein sequence ID" value="MET3658595.1"/>
    <property type="molecule type" value="Genomic_DNA"/>
</dbReference>
<gene>
    <name evidence="1" type="ORF">ABIC55_003713</name>
</gene>
<proteinExistence type="predicted"/>
<comment type="caution">
    <text evidence="1">The sequence shown here is derived from an EMBL/GenBank/DDBJ whole genome shotgun (WGS) entry which is preliminary data.</text>
</comment>
<keyword evidence="2" id="KW-1185">Reference proteome</keyword>
<name>A0ABV2KBZ7_SPOPS</name>
<reference evidence="1 2" key="1">
    <citation type="submission" date="2024-06" db="EMBL/GenBank/DDBJ databases">
        <title>Sorghum-associated microbial communities from plants grown in Nebraska, USA.</title>
        <authorList>
            <person name="Schachtman D."/>
        </authorList>
    </citation>
    <scope>NUCLEOTIDE SEQUENCE [LARGE SCALE GENOMIC DNA]</scope>
    <source>
        <strain evidence="1 2">1288</strain>
    </source>
</reference>
<dbReference type="Proteomes" id="UP001549104">
    <property type="component" value="Unassembled WGS sequence"/>
</dbReference>
<protein>
    <submittedName>
        <fullName evidence="1">Uncharacterized protein</fullName>
    </submittedName>
</protein>
<organism evidence="1 2">
    <name type="scientific">Sporosarcina psychrophila</name>
    <name type="common">Bacillus psychrophilus</name>
    <dbReference type="NCBI Taxonomy" id="1476"/>
    <lineage>
        <taxon>Bacteria</taxon>
        <taxon>Bacillati</taxon>
        <taxon>Bacillota</taxon>
        <taxon>Bacilli</taxon>
        <taxon>Bacillales</taxon>
        <taxon>Caryophanaceae</taxon>
        <taxon>Sporosarcina</taxon>
    </lineage>
</organism>
<accession>A0ABV2KBZ7</accession>
<evidence type="ECO:0000313" key="1">
    <source>
        <dbReference type="EMBL" id="MET3658595.1"/>
    </source>
</evidence>